<dbReference type="PIRSF" id="PIRSF021700">
    <property type="entry name" value="3_dmu_93_MTrfase"/>
    <property type="match status" value="1"/>
</dbReference>
<accession>A0ABV3Z1T6</accession>
<dbReference type="InterPro" id="IPR009725">
    <property type="entry name" value="3_dmu_93_MTrfase"/>
</dbReference>
<feature type="domain" description="PhnB-like" evidence="1">
    <location>
        <begin position="3"/>
        <end position="128"/>
    </location>
</feature>
<dbReference type="EMBL" id="JBEHZE010000001">
    <property type="protein sequence ID" value="MEX6632739.1"/>
    <property type="molecule type" value="Genomic_DNA"/>
</dbReference>
<proteinExistence type="predicted"/>
<dbReference type="RefSeq" id="WP_369312666.1">
    <property type="nucleotide sequence ID" value="NZ_JBEHZE010000001.1"/>
</dbReference>
<evidence type="ECO:0000259" key="1">
    <source>
        <dbReference type="Pfam" id="PF06983"/>
    </source>
</evidence>
<reference evidence="2 3" key="1">
    <citation type="submission" date="2024-05" db="EMBL/GenBank/DDBJ databases">
        <title>Three bacterial strains, DH-69, EH-24, and ECK-19 isolated from coastal sediments.</title>
        <authorList>
            <person name="Ye Y.-Q."/>
            <person name="Du Z.-J."/>
        </authorList>
    </citation>
    <scope>NUCLEOTIDE SEQUENCE [LARGE SCALE GENOMIC DNA]</scope>
    <source>
        <strain evidence="2 3">ECK-19</strain>
    </source>
</reference>
<dbReference type="Gene3D" id="3.30.720.100">
    <property type="match status" value="1"/>
</dbReference>
<dbReference type="SUPFAM" id="SSF54593">
    <property type="entry name" value="Glyoxalase/Bleomycin resistance protein/Dihydroxybiphenyl dioxygenase"/>
    <property type="match status" value="1"/>
</dbReference>
<dbReference type="InterPro" id="IPR028973">
    <property type="entry name" value="PhnB-like"/>
</dbReference>
<dbReference type="PANTHER" id="PTHR33990:SF4">
    <property type="entry name" value="PHNB-LIKE DOMAIN-CONTAINING PROTEIN"/>
    <property type="match status" value="1"/>
</dbReference>
<organism evidence="2 3">
    <name type="scientific">Hyphococcus lacteus</name>
    <dbReference type="NCBI Taxonomy" id="3143536"/>
    <lineage>
        <taxon>Bacteria</taxon>
        <taxon>Pseudomonadati</taxon>
        <taxon>Pseudomonadota</taxon>
        <taxon>Alphaproteobacteria</taxon>
        <taxon>Parvularculales</taxon>
        <taxon>Parvularculaceae</taxon>
        <taxon>Hyphococcus</taxon>
    </lineage>
</organism>
<name>A0ABV3Z1T6_9PROT</name>
<evidence type="ECO:0000313" key="2">
    <source>
        <dbReference type="EMBL" id="MEX6632739.1"/>
    </source>
</evidence>
<dbReference type="CDD" id="cd06588">
    <property type="entry name" value="PhnB_like"/>
    <property type="match status" value="1"/>
</dbReference>
<gene>
    <name evidence="2" type="ORF">ABFZ84_04185</name>
</gene>
<evidence type="ECO:0000313" key="3">
    <source>
        <dbReference type="Proteomes" id="UP001560685"/>
    </source>
</evidence>
<protein>
    <submittedName>
        <fullName evidence="2">VOC family protein</fullName>
    </submittedName>
</protein>
<dbReference type="Gene3D" id="3.30.720.110">
    <property type="match status" value="1"/>
</dbReference>
<dbReference type="Pfam" id="PF06983">
    <property type="entry name" value="3-dmu-9_3-mt"/>
    <property type="match status" value="1"/>
</dbReference>
<dbReference type="InterPro" id="IPR029068">
    <property type="entry name" value="Glyas_Bleomycin-R_OHBP_Dase"/>
</dbReference>
<keyword evidence="3" id="KW-1185">Reference proteome</keyword>
<comment type="caution">
    <text evidence="2">The sequence shown here is derived from an EMBL/GenBank/DDBJ whole genome shotgun (WGS) entry which is preliminary data.</text>
</comment>
<sequence length="137" mass="15566">MVQEVTPFLMFEKDAEKAINFYVATFNDAKINHVDYWTKGEAGTESTIKRADFSIGRQNFIALDSPAKHDFTFTPAFSVYIDCSDAAEQENLFSALSTDGAVLMPLRDWGFSQKFAWVNDRFGVSWQLNLPFSDNQN</sequence>
<dbReference type="PANTHER" id="PTHR33990">
    <property type="entry name" value="PROTEIN YJDN-RELATED"/>
    <property type="match status" value="1"/>
</dbReference>
<dbReference type="Proteomes" id="UP001560685">
    <property type="component" value="Unassembled WGS sequence"/>
</dbReference>